<reference evidence="9" key="1">
    <citation type="submission" date="2022-11" db="EMBL/GenBank/DDBJ databases">
        <title>Lacrimispora xylanolytica sy1, complete genome.</title>
        <authorList>
            <person name="Choi S."/>
        </authorList>
    </citation>
    <scope>NUCLEOTIDE SEQUENCE</scope>
    <source>
        <strain evidence="9">Sy1</strain>
    </source>
</reference>
<keyword evidence="6 8" id="KW-1133">Transmembrane helix</keyword>
<dbReference type="Proteomes" id="UP001163115">
    <property type="component" value="Chromosome"/>
</dbReference>
<proteinExistence type="inferred from homology"/>
<dbReference type="InterPro" id="IPR011606">
    <property type="entry name" value="Brnchd-chn_aa_trnsp_permease"/>
</dbReference>
<evidence type="ECO:0000256" key="8">
    <source>
        <dbReference type="SAM" id="Phobius"/>
    </source>
</evidence>
<evidence type="ECO:0000256" key="3">
    <source>
        <dbReference type="ARBA" id="ARBA00022448"/>
    </source>
</evidence>
<name>A0ABY7A8X3_9FIRM</name>
<organism evidence="9 10">
    <name type="scientific">Lacrimispora xylanolytica</name>
    <dbReference type="NCBI Taxonomy" id="29375"/>
    <lineage>
        <taxon>Bacteria</taxon>
        <taxon>Bacillati</taxon>
        <taxon>Bacillota</taxon>
        <taxon>Clostridia</taxon>
        <taxon>Lachnospirales</taxon>
        <taxon>Lachnospiraceae</taxon>
        <taxon>Lacrimispora</taxon>
    </lineage>
</organism>
<keyword evidence="10" id="KW-1185">Reference proteome</keyword>
<accession>A0ABY7A8X3</accession>
<dbReference type="EMBL" id="CP113524">
    <property type="protein sequence ID" value="WAJ22996.1"/>
    <property type="molecule type" value="Genomic_DNA"/>
</dbReference>
<comment type="similarity">
    <text evidence="2">Belongs to the AzlC family.</text>
</comment>
<dbReference type="PANTHER" id="PTHR34979">
    <property type="entry name" value="INNER MEMBRANE PROTEIN YGAZ"/>
    <property type="match status" value="1"/>
</dbReference>
<evidence type="ECO:0000256" key="4">
    <source>
        <dbReference type="ARBA" id="ARBA00022475"/>
    </source>
</evidence>
<dbReference type="Pfam" id="PF03591">
    <property type="entry name" value="AzlC"/>
    <property type="match status" value="1"/>
</dbReference>
<keyword evidence="7 8" id="KW-0472">Membrane</keyword>
<dbReference type="PANTHER" id="PTHR34979:SF1">
    <property type="entry name" value="INNER MEMBRANE PROTEIN YGAZ"/>
    <property type="match status" value="1"/>
</dbReference>
<evidence type="ECO:0000313" key="9">
    <source>
        <dbReference type="EMBL" id="WAJ22996.1"/>
    </source>
</evidence>
<evidence type="ECO:0000313" key="10">
    <source>
        <dbReference type="Proteomes" id="UP001163115"/>
    </source>
</evidence>
<keyword evidence="5 8" id="KW-0812">Transmembrane</keyword>
<keyword evidence="4" id="KW-1003">Cell membrane</keyword>
<evidence type="ECO:0000256" key="1">
    <source>
        <dbReference type="ARBA" id="ARBA00004651"/>
    </source>
</evidence>
<evidence type="ECO:0000256" key="7">
    <source>
        <dbReference type="ARBA" id="ARBA00023136"/>
    </source>
</evidence>
<feature type="transmembrane region" description="Helical" evidence="8">
    <location>
        <begin position="20"/>
        <end position="42"/>
    </location>
</feature>
<comment type="subcellular location">
    <subcellularLocation>
        <location evidence="1">Cell membrane</location>
        <topology evidence="1">Multi-pass membrane protein</topology>
    </subcellularLocation>
</comment>
<feature type="transmembrane region" description="Helical" evidence="8">
    <location>
        <begin position="138"/>
        <end position="162"/>
    </location>
</feature>
<gene>
    <name evidence="9" type="ORF">OW255_15695</name>
</gene>
<evidence type="ECO:0000256" key="2">
    <source>
        <dbReference type="ARBA" id="ARBA00010735"/>
    </source>
</evidence>
<evidence type="ECO:0000256" key="6">
    <source>
        <dbReference type="ARBA" id="ARBA00022989"/>
    </source>
</evidence>
<protein>
    <submittedName>
        <fullName evidence="9">AzlC family ABC transporter permease</fullName>
    </submittedName>
</protein>
<feature type="transmembrane region" description="Helical" evidence="8">
    <location>
        <begin position="218"/>
        <end position="234"/>
    </location>
</feature>
<evidence type="ECO:0000256" key="5">
    <source>
        <dbReference type="ARBA" id="ARBA00022692"/>
    </source>
</evidence>
<keyword evidence="3" id="KW-0813">Transport</keyword>
<sequence length="243" mass="27122">MSNKEEICEQHSPNLSALRYAFPKTAPVMAGYLVLGAAYGILMSGNGHGIWWPLLISMFVYAGSLQYLGITFFVALVNPWYAFFMSLMLNARHLFYGISMLDKYREAGKLKPYLIFALTDETFSVLCNEEPPKGIPKYMVYFFVSLLDHLYWVAGTLLGAIAGSMITFNTAGMDFALTALFVVIFVDQWKSGKGHWSAVTGIAASVICLKIFGSSGFIVPAMILILGMITFAYYREKRKEKQS</sequence>
<dbReference type="RefSeq" id="WP_268114602.1">
    <property type="nucleotide sequence ID" value="NZ_CP113524.1"/>
</dbReference>